<dbReference type="InterPro" id="IPR048883">
    <property type="entry name" value="Nup188_N-subdom_III"/>
</dbReference>
<keyword evidence="5" id="KW-0811">Translocation</keyword>
<evidence type="ECO:0000313" key="14">
    <source>
        <dbReference type="Proteomes" id="UP000030671"/>
    </source>
</evidence>
<accession>W4KD71</accession>
<evidence type="ECO:0000256" key="8">
    <source>
        <dbReference type="ARBA" id="ARBA00038387"/>
    </source>
</evidence>
<feature type="region of interest" description="Disordered" evidence="10">
    <location>
        <begin position="1903"/>
        <end position="1925"/>
    </location>
</feature>
<reference evidence="13 14" key="1">
    <citation type="journal article" date="2012" name="New Phytol.">
        <title>Insight into trade-off between wood decay and parasitism from the genome of a fungal forest pathogen.</title>
        <authorList>
            <person name="Olson A."/>
            <person name="Aerts A."/>
            <person name="Asiegbu F."/>
            <person name="Belbahri L."/>
            <person name="Bouzid O."/>
            <person name="Broberg A."/>
            <person name="Canback B."/>
            <person name="Coutinho P.M."/>
            <person name="Cullen D."/>
            <person name="Dalman K."/>
            <person name="Deflorio G."/>
            <person name="van Diepen L.T."/>
            <person name="Dunand C."/>
            <person name="Duplessis S."/>
            <person name="Durling M."/>
            <person name="Gonthier P."/>
            <person name="Grimwood J."/>
            <person name="Fossdal C.G."/>
            <person name="Hansson D."/>
            <person name="Henrissat B."/>
            <person name="Hietala A."/>
            <person name="Himmelstrand K."/>
            <person name="Hoffmeister D."/>
            <person name="Hogberg N."/>
            <person name="James T.Y."/>
            <person name="Karlsson M."/>
            <person name="Kohler A."/>
            <person name="Kues U."/>
            <person name="Lee Y.H."/>
            <person name="Lin Y.C."/>
            <person name="Lind M."/>
            <person name="Lindquist E."/>
            <person name="Lombard V."/>
            <person name="Lucas S."/>
            <person name="Lunden K."/>
            <person name="Morin E."/>
            <person name="Murat C."/>
            <person name="Park J."/>
            <person name="Raffaello T."/>
            <person name="Rouze P."/>
            <person name="Salamov A."/>
            <person name="Schmutz J."/>
            <person name="Solheim H."/>
            <person name="Stahlberg J."/>
            <person name="Velez H."/>
            <person name="de Vries R.P."/>
            <person name="Wiebenga A."/>
            <person name="Woodward S."/>
            <person name="Yakovlev I."/>
            <person name="Garbelotto M."/>
            <person name="Martin F."/>
            <person name="Grigoriev I.V."/>
            <person name="Stenlid J."/>
        </authorList>
    </citation>
    <scope>NUCLEOTIDE SEQUENCE [LARGE SCALE GENOMIC DNA]</scope>
    <source>
        <strain evidence="13 14">TC 32-1</strain>
    </source>
</reference>
<sequence>MLKPRLEGFKDFQNTFGRPNTVSRKSFDSGTVTLRDGSAMSVPPDLKDVALSISKKFDIDEVEALVLLRSFIYNVGLPDLKPGGSLVEDIIEGFAPFYYAERRCLFRILVTLLRANESNVLFFHDPSTRLLPEIISQPTAFVLGVLSEIKQRIHSSPPDDISGDPRMSSAWAKELVRDHLVFLELLFWLMWSYVPREGEVVLQIFSIGYGTNLGSAQQNGSLLLDEEGTRLQQDCAGLWTLLMISILELEAIAVDGTVEVSDNPSDEHVYFSSPASLRKIHELVVSNEDTYFAPIYASWVLVLWRLETTVALQECPSSYRPFFESLDPHPARPYFTHREPVYKSMLERCLDPEVGLFNLLLAFLTTTPLFSTSIAWQSNSAITDPNSVAYRSVMKGLVTGLLDVVPLELIPGFETIIEVWVALFARGEVDSVVFICQQYWQSDYAIRLSRRAILDVARSRFPIQIQPLVRLLRSLTGYGFMSTDPLNVDSDRSGDTGRFAETYSPIRMICAQHVSVFLDTIPTYTQMMPASACVGPHALYEKVPERYGSSTSTGPTYINLRPLKLPGGSILPPKTVGRLLSQDGGEYMIVAWQHEHSGWKLLKEVLVAYTQRARLLPVATTSYSSFHATSHRAGQQPPTVLTLQAIGVDISPETDMSTITNILDLFRSVIQEDANLTSQILDAINGDAESPNLVQLVMLVLEDALARSVAQSRTTEQMDLIASALGLVSSLMVLPTCADDIWLFVRSSSAIFDTNRRGGGSSAVLAAERSSGSYSITKELLRFVKAMFADVSSSVLLSTPGARRAQLKEEVLMRALRFVHTEIWLEHVGWKYAQLGNRFAVGRMVSSLYGDILDQIPPSGPEGPLMSISHAIFEALVLKATTSSINPLISAIATSGAILRHITASARHGDTTGLYLVLQSHIRVIRLCLTYKQRLYTNAGPCLLEQALCSRAGGGGVVNVSRSKADPLDVLATFVVDPDPASQVALEAARLLYALCSSLSASSSSPTIVGHLSDPETTISSFVRVVRDPYRSLEVRLAVWRFMTLAVEKEPALGNLFVTGRFQISDLKFKGDLKTDTPEKKRFSALQAAREGLNTGEELWDVNPAVLSSILAFLAAIWTRGLEHKVVLKTTRESAEFWQQLAEIVRRDVPPVPEYRSYGSALDEGLARSALHDAVFTHSHRVLAKAHAIRIIALDVNMDLPSQNTQAPPSPQSYQSIAGIFKQEEQLANHLQEATMNSYDPSLYDGFEVKAKEYFPCLSLAQLESRSLLGERELGEDFAFASVVLQARIGPIERNYEEAVAGRVEGTLHDLLSINLNLSLAHVQTELGESWQFLLQKVAPFLKGNAGLRPTILSLAATVSKTIAVEKRPGNLMSKIHGVRLSLLLALVELAWFSATESEKEVQSLMQLVNHVHEIVVNEPQSPVKSVRGAVTTPFHRTLLQIIYFCAKQCRNLAVRPKVLNADRRLCIASMIDSTMIFVIDSLRFVFHAAQSRLDVDLDLDMELLVVVFEQCTRNDINPSTTHWLTRCQETDVIRASLALYTQIDLTGLSSLSLISARKQPLYAPHVLMFHVAFASLQTPAERLASDGLLVAYTNNSISSAISSGRVDVSLPELPGERNPAHQAYCAMLSVVSGIITALGMQKHFFDAEASGFVQLYGNQIARALSWTIADPLSLPFVEEMERVIGLFYAIATTLPSSTNRRASTEKILSAFSSNVLLLLQQLNYALTHPNQLASLLEPVTAEERAQLDRDSHETSMAFSEIVDPVRKPFLAQLVHRLFKLTSNIVCTLIAISESDMVLRGETEDMPTRIALVVPHSKVVLGEPASMGTLLELGNYTLDVLGHLATRPAGQSLMPLSTPGEHPLDVGEAVRTTRRNLDVVLFYATTQLGAWLAKPELFEGGGGAAGAGDAEMEDAGDGRMRRESSGLAERLRRGMTGEMAGELKALMEKAKGVMEKPAQVDNGTVSEVDMIKLLIKFLNDKVIGRT</sequence>
<name>W4KD71_HETIT</name>
<dbReference type="InterPro" id="IPR018864">
    <property type="entry name" value="Nucleoporin_Nup188_N"/>
</dbReference>
<dbReference type="GO" id="GO:0051028">
    <property type="term" value="P:mRNA transport"/>
    <property type="evidence" value="ECO:0007669"/>
    <property type="project" value="UniProtKB-KW"/>
</dbReference>
<feature type="domain" description="Nucleoporin Nup188 N-terminal subdomain III" evidence="12">
    <location>
        <begin position="653"/>
        <end position="1061"/>
    </location>
</feature>
<organism evidence="13 14">
    <name type="scientific">Heterobasidion irregulare (strain TC 32-1)</name>
    <dbReference type="NCBI Taxonomy" id="747525"/>
    <lineage>
        <taxon>Eukaryota</taxon>
        <taxon>Fungi</taxon>
        <taxon>Dikarya</taxon>
        <taxon>Basidiomycota</taxon>
        <taxon>Agaricomycotina</taxon>
        <taxon>Agaricomycetes</taxon>
        <taxon>Russulales</taxon>
        <taxon>Bondarzewiaceae</taxon>
        <taxon>Heterobasidion</taxon>
        <taxon>Heterobasidion annosum species complex</taxon>
    </lineage>
</organism>
<dbReference type="GO" id="GO:0006405">
    <property type="term" value="P:RNA export from nucleus"/>
    <property type="evidence" value="ECO:0007669"/>
    <property type="project" value="TreeGrafter"/>
</dbReference>
<keyword evidence="2" id="KW-0813">Transport</keyword>
<dbReference type="OrthoDB" id="102511at2759"/>
<evidence type="ECO:0000256" key="2">
    <source>
        <dbReference type="ARBA" id="ARBA00022448"/>
    </source>
</evidence>
<evidence type="ECO:0000256" key="9">
    <source>
        <dbReference type="ARBA" id="ARBA00040174"/>
    </source>
</evidence>
<dbReference type="HOGENOM" id="CLU_233373_0_0_1"/>
<dbReference type="GeneID" id="20672045"/>
<keyword evidence="4" id="KW-0653">Protein transport</keyword>
<feature type="compositionally biased region" description="Basic and acidic residues" evidence="10">
    <location>
        <begin position="1916"/>
        <end position="1925"/>
    </location>
</feature>
<evidence type="ECO:0000256" key="10">
    <source>
        <dbReference type="SAM" id="MobiDB-lite"/>
    </source>
</evidence>
<dbReference type="Gene3D" id="1.25.10.70">
    <property type="match status" value="1"/>
</dbReference>
<dbReference type="InParanoid" id="W4KD71"/>
<proteinExistence type="inferred from homology"/>
<evidence type="ECO:0000256" key="1">
    <source>
        <dbReference type="ARBA" id="ARBA00004567"/>
    </source>
</evidence>
<evidence type="ECO:0000256" key="6">
    <source>
        <dbReference type="ARBA" id="ARBA00023132"/>
    </source>
</evidence>
<comment type="subcellular location">
    <subcellularLocation>
        <location evidence="1">Nucleus</location>
        <location evidence="1">Nuclear pore complex</location>
    </subcellularLocation>
</comment>
<keyword evidence="7" id="KW-0539">Nucleus</keyword>
<dbReference type="RefSeq" id="XP_009543497.1">
    <property type="nucleotide sequence ID" value="XM_009545202.1"/>
</dbReference>
<evidence type="ECO:0000256" key="7">
    <source>
        <dbReference type="ARBA" id="ARBA00023242"/>
    </source>
</evidence>
<gene>
    <name evidence="13" type="ORF">HETIRDRAFT_380960</name>
</gene>
<dbReference type="PANTHER" id="PTHR31431:SF1">
    <property type="entry name" value="NUCLEOPORIN NUP188"/>
    <property type="match status" value="1"/>
</dbReference>
<evidence type="ECO:0000256" key="3">
    <source>
        <dbReference type="ARBA" id="ARBA00022816"/>
    </source>
</evidence>
<keyword evidence="3" id="KW-0509">mRNA transport</keyword>
<dbReference type="Proteomes" id="UP000030671">
    <property type="component" value="Unassembled WGS sequence"/>
</dbReference>
<dbReference type="Pfam" id="PF10487">
    <property type="entry name" value="Nup188_N"/>
    <property type="match status" value="1"/>
</dbReference>
<dbReference type="GO" id="GO:0006606">
    <property type="term" value="P:protein import into nucleus"/>
    <property type="evidence" value="ECO:0007669"/>
    <property type="project" value="TreeGrafter"/>
</dbReference>
<dbReference type="GO" id="GO:0044611">
    <property type="term" value="C:nuclear pore inner ring"/>
    <property type="evidence" value="ECO:0007669"/>
    <property type="project" value="TreeGrafter"/>
</dbReference>
<dbReference type="FunCoup" id="W4KD71">
    <property type="interactions" value="64"/>
</dbReference>
<dbReference type="EMBL" id="KI925456">
    <property type="protein sequence ID" value="ETW83743.1"/>
    <property type="molecule type" value="Genomic_DNA"/>
</dbReference>
<dbReference type="STRING" id="747525.W4KD71"/>
<evidence type="ECO:0000259" key="12">
    <source>
        <dbReference type="Pfam" id="PF21093"/>
    </source>
</evidence>
<evidence type="ECO:0000256" key="4">
    <source>
        <dbReference type="ARBA" id="ARBA00022927"/>
    </source>
</evidence>
<protein>
    <recommendedName>
        <fullName evidence="9">Nucleoporin NUP188</fullName>
    </recommendedName>
</protein>
<evidence type="ECO:0000256" key="5">
    <source>
        <dbReference type="ARBA" id="ARBA00023010"/>
    </source>
</evidence>
<dbReference type="PANTHER" id="PTHR31431">
    <property type="entry name" value="NUCLEOPORIN NUP188 HOMOLOG"/>
    <property type="match status" value="1"/>
</dbReference>
<feature type="domain" description="Nucleoporin Nup188 N-terminal" evidence="11">
    <location>
        <begin position="15"/>
        <end position="317"/>
    </location>
</feature>
<keyword evidence="14" id="KW-1185">Reference proteome</keyword>
<dbReference type="GO" id="GO:0017056">
    <property type="term" value="F:structural constituent of nuclear pore"/>
    <property type="evidence" value="ECO:0007669"/>
    <property type="project" value="InterPro"/>
</dbReference>
<dbReference type="eggNOG" id="KOG4833">
    <property type="taxonomic scope" value="Eukaryota"/>
</dbReference>
<dbReference type="Pfam" id="PF21093">
    <property type="entry name" value="Nup188_N-subdom_III"/>
    <property type="match status" value="1"/>
</dbReference>
<dbReference type="InterPro" id="IPR044840">
    <property type="entry name" value="Nup188"/>
</dbReference>
<dbReference type="KEGG" id="hir:HETIRDRAFT_380960"/>
<evidence type="ECO:0000313" key="13">
    <source>
        <dbReference type="EMBL" id="ETW83743.1"/>
    </source>
</evidence>
<keyword evidence="6" id="KW-0906">Nuclear pore complex</keyword>
<evidence type="ECO:0000259" key="11">
    <source>
        <dbReference type="Pfam" id="PF10487"/>
    </source>
</evidence>
<comment type="similarity">
    <text evidence="8">Belongs to the Nup188 family.</text>
</comment>